<protein>
    <recommendedName>
        <fullName evidence="5">YcxB-like protein domain-containing protein</fullName>
    </recommendedName>
</protein>
<dbReference type="KEGG" id="pary:A4V02_00480"/>
<dbReference type="Proteomes" id="UP000186351">
    <property type="component" value="Chromosome"/>
</dbReference>
<evidence type="ECO:0000313" key="3">
    <source>
        <dbReference type="EMBL" id="ANU62372.1"/>
    </source>
</evidence>
<dbReference type="EMBL" id="CP015402">
    <property type="protein sequence ID" value="ANU62372.1"/>
    <property type="molecule type" value="Genomic_DNA"/>
</dbReference>
<evidence type="ECO:0008006" key="5">
    <source>
        <dbReference type="Google" id="ProtNLM"/>
    </source>
</evidence>
<feature type="region of interest" description="Disordered" evidence="1">
    <location>
        <begin position="105"/>
        <end position="130"/>
    </location>
</feature>
<evidence type="ECO:0000256" key="1">
    <source>
        <dbReference type="SAM" id="MobiDB-lite"/>
    </source>
</evidence>
<accession>A0A1B1S6E6</accession>
<organism evidence="3 4">
    <name type="scientific">Muribaculum intestinale</name>
    <dbReference type="NCBI Taxonomy" id="1796646"/>
    <lineage>
        <taxon>Bacteria</taxon>
        <taxon>Pseudomonadati</taxon>
        <taxon>Bacteroidota</taxon>
        <taxon>Bacteroidia</taxon>
        <taxon>Bacteroidales</taxon>
        <taxon>Muribaculaceae</taxon>
        <taxon>Muribaculum</taxon>
    </lineage>
</organism>
<gene>
    <name evidence="3" type="ORF">A4V02_00480</name>
</gene>
<dbReference type="RefSeq" id="WP_068959771.1">
    <property type="nucleotide sequence ID" value="NZ_CAJTAP010000016.1"/>
</dbReference>
<accession>A0A1Z2XFC6</accession>
<sequence length="188" mass="20830">MHDNAITTATFRISPASYAAIIMRRWLAIWWWAVAALPLCSIAAAILMTDIRYLMLALVLVCLVIPPALLIVYYYYALDPKARVNIPPHSVGCDGHTLTISEYAAPQPDSNEENDNVDTTPQREFTSPDDAPVAVSKIPLSSLYGIRHSRGNICINLDNRTIPPMLIIPYSAFPSSASLREFLAMIKN</sequence>
<dbReference type="GeneID" id="65535312"/>
<feature type="transmembrane region" description="Helical" evidence="2">
    <location>
        <begin position="27"/>
        <end position="47"/>
    </location>
</feature>
<evidence type="ECO:0000256" key="2">
    <source>
        <dbReference type="SAM" id="Phobius"/>
    </source>
</evidence>
<evidence type="ECO:0000313" key="4">
    <source>
        <dbReference type="Proteomes" id="UP000186351"/>
    </source>
</evidence>
<keyword evidence="2" id="KW-0812">Transmembrane</keyword>
<dbReference type="STRING" id="1796646.A4V02_00480"/>
<name>A0A1B1S6E6_9BACT</name>
<keyword evidence="4" id="KW-1185">Reference proteome</keyword>
<keyword evidence="2" id="KW-0472">Membrane</keyword>
<reference evidence="4" key="1">
    <citation type="submission" date="2016-04" db="EMBL/GenBank/DDBJ databases">
        <title>Complete Genome Sequences of Twelve Strains of a Stable Defined Moderately Diverse Mouse Microbiota 2 (sDMDMm2).</title>
        <authorList>
            <person name="Uchimura Y."/>
            <person name="Wyss M."/>
            <person name="Brugiroux S."/>
            <person name="Limenitakis J.P."/>
            <person name="Stecher B."/>
            <person name="McCoy K.D."/>
            <person name="Macpherson A.J."/>
        </authorList>
    </citation>
    <scope>NUCLEOTIDE SEQUENCE [LARGE SCALE GENOMIC DNA]</scope>
    <source>
        <strain evidence="4">YL27</strain>
    </source>
</reference>
<proteinExistence type="predicted"/>
<dbReference type="AlphaFoldDB" id="A0A1B1S6E6"/>
<keyword evidence="2" id="KW-1133">Transmembrane helix</keyword>
<feature type="transmembrane region" description="Helical" evidence="2">
    <location>
        <begin position="53"/>
        <end position="76"/>
    </location>
</feature>